<gene>
    <name evidence="2" type="ORF">HKBW3S25_00669</name>
    <name evidence="3" type="ORF">HKBW3S33_00961</name>
</gene>
<organism evidence="3 5">
    <name type="scientific">Candidatus Hakubella thermalkaliphila</name>
    <dbReference type="NCBI Taxonomy" id="2754717"/>
    <lineage>
        <taxon>Bacteria</taxon>
        <taxon>Bacillati</taxon>
        <taxon>Actinomycetota</taxon>
        <taxon>Actinomycetota incertae sedis</taxon>
        <taxon>Candidatus Hakubellales</taxon>
        <taxon>Candidatus Hakubellaceae</taxon>
        <taxon>Candidatus Hakubella</taxon>
    </lineage>
</organism>
<feature type="domain" description="Schlafen AlbA-2" evidence="1">
    <location>
        <begin position="14"/>
        <end position="121"/>
    </location>
</feature>
<reference evidence="4 5" key="1">
    <citation type="journal article" date="2020" name="Front. Microbiol.">
        <title>Single-cell genomics of novel Actinobacteria with the Wood-Ljungdahl pathway discovered in a serpentinizing system.</title>
        <authorList>
            <person name="Merino N."/>
            <person name="Kawai M."/>
            <person name="Boyd E.S."/>
            <person name="Colman D.R."/>
            <person name="McGlynn S.E."/>
            <person name="Nealson K.H."/>
            <person name="Kurokawa K."/>
            <person name="Hongoh Y."/>
        </authorList>
    </citation>
    <scope>NUCLEOTIDE SEQUENCE [LARGE SCALE GENOMIC DNA]</scope>
    <source>
        <strain evidence="2 4">S25</strain>
        <strain evidence="3 5">S33</strain>
    </source>
</reference>
<dbReference type="Proteomes" id="UP000591948">
    <property type="component" value="Unassembled WGS sequence"/>
</dbReference>
<dbReference type="Pfam" id="PF13749">
    <property type="entry name" value="HATPase_c_4"/>
    <property type="match status" value="1"/>
</dbReference>
<dbReference type="InterPro" id="IPR038475">
    <property type="entry name" value="RecG_C_sf"/>
</dbReference>
<evidence type="ECO:0000259" key="1">
    <source>
        <dbReference type="Pfam" id="PF04326"/>
    </source>
</evidence>
<dbReference type="Gene3D" id="3.30.950.30">
    <property type="entry name" value="Schlafen, AAA domain"/>
    <property type="match status" value="1"/>
</dbReference>
<dbReference type="InterPro" id="IPR038461">
    <property type="entry name" value="Schlafen_AlbA_2_dom_sf"/>
</dbReference>
<dbReference type="RefSeq" id="WP_176233350.1">
    <property type="nucleotide sequence ID" value="NZ_BLRY01000043.1"/>
</dbReference>
<dbReference type="Pfam" id="PF04326">
    <property type="entry name" value="SLFN_AlbA_2"/>
    <property type="match status" value="1"/>
</dbReference>
<comment type="caution">
    <text evidence="3">The sequence shown here is derived from an EMBL/GenBank/DDBJ whole genome shotgun (WGS) entry which is preliminary data.</text>
</comment>
<dbReference type="AlphaFoldDB" id="A0A6V8P4J8"/>
<evidence type="ECO:0000313" key="4">
    <source>
        <dbReference type="Proteomes" id="UP000543224"/>
    </source>
</evidence>
<dbReference type="PANTHER" id="PTHR30595:SF6">
    <property type="entry name" value="SCHLAFEN ALBA-2 DOMAIN-CONTAINING PROTEIN"/>
    <property type="match status" value="1"/>
</dbReference>
<name>A0A6V8P4J8_9ACTN</name>
<dbReference type="EMBL" id="BLRX01000053">
    <property type="protein sequence ID" value="GFP25211.1"/>
    <property type="molecule type" value="Genomic_DNA"/>
</dbReference>
<dbReference type="PANTHER" id="PTHR30595">
    <property type="entry name" value="GLPR-RELATED TRANSCRIPTIONAL REPRESSOR"/>
    <property type="match status" value="1"/>
</dbReference>
<sequence>MNEKLVAELVSQGEGPNVEFKEKYSSRLLETLVAFVNTAGGHILVGVDNRGRIKGLFDPKATAESILSACREAISPAVQPTVDIVSLEGKALVLVSVERTGRMHVKGGTVFIRHGRQTRRATAEEIRYLTLEESPEVFERQPVREASLRDLDEEALRVYFEERAPGVEGKNHIKLTELTVGQSLAVRYNGEVVPTVAGLMHFGRNPQQFNTNWGITALRVRGQDLADLIIDRKELAGTASELIEKGRLFVAGHMHIGYEFEENGVTRRDIPEYPMDAVREVLANAVAHRDYSVNERVQLRLFDDCLEVQNPGSLLPGLTLEMVLRGGVPRRRNTVISQILREKGYVEEVGRGLVFIHRRMREIGAGDPQFEATPSHFIVNLPSRHRTL</sequence>
<accession>A0A6V8P4J8</accession>
<evidence type="ECO:0000313" key="2">
    <source>
        <dbReference type="EMBL" id="GFP25211.1"/>
    </source>
</evidence>
<dbReference type="Proteomes" id="UP000543224">
    <property type="component" value="Unassembled WGS sequence"/>
</dbReference>
<keyword evidence="5" id="KW-1185">Reference proteome</keyword>
<evidence type="ECO:0000313" key="5">
    <source>
        <dbReference type="Proteomes" id="UP000591948"/>
    </source>
</evidence>
<dbReference type="EMBL" id="BLRY01000043">
    <property type="protein sequence ID" value="GFP27549.1"/>
    <property type="molecule type" value="Genomic_DNA"/>
</dbReference>
<dbReference type="InterPro" id="IPR007421">
    <property type="entry name" value="Schlafen_AlbA_2_dom"/>
</dbReference>
<proteinExistence type="predicted"/>
<dbReference type="Gene3D" id="3.30.565.60">
    <property type="match status" value="1"/>
</dbReference>
<evidence type="ECO:0000313" key="3">
    <source>
        <dbReference type="EMBL" id="GFP27549.1"/>
    </source>
</evidence>
<protein>
    <recommendedName>
        <fullName evidence="1">Schlafen AlbA-2 domain-containing protein</fullName>
    </recommendedName>
</protein>